<keyword evidence="4" id="KW-0677">Repeat</keyword>
<evidence type="ECO:0000256" key="6">
    <source>
        <dbReference type="ARBA" id="ARBA00023136"/>
    </source>
</evidence>
<dbReference type="InterPro" id="IPR036721">
    <property type="entry name" value="RCK_C_sf"/>
</dbReference>
<dbReference type="GO" id="GO:0008324">
    <property type="term" value="F:monoatomic cation transmembrane transporter activity"/>
    <property type="evidence" value="ECO:0007669"/>
    <property type="project" value="InterPro"/>
</dbReference>
<dbReference type="Pfam" id="PF03600">
    <property type="entry name" value="CitMHS"/>
    <property type="match status" value="1"/>
</dbReference>
<feature type="transmembrane region" description="Helical" evidence="7">
    <location>
        <begin position="12"/>
        <end position="27"/>
    </location>
</feature>
<comment type="caution">
    <text evidence="9">The sequence shown here is derived from an EMBL/GenBank/DDBJ whole genome shotgun (WGS) entry which is preliminary data.</text>
</comment>
<feature type="transmembrane region" description="Helical" evidence="7">
    <location>
        <begin position="39"/>
        <end position="56"/>
    </location>
</feature>
<dbReference type="Gene3D" id="3.30.70.1450">
    <property type="entry name" value="Regulator of K+ conductance, C-terminal domain"/>
    <property type="match status" value="2"/>
</dbReference>
<feature type="transmembrane region" description="Helical" evidence="7">
    <location>
        <begin position="196"/>
        <end position="215"/>
    </location>
</feature>
<dbReference type="Pfam" id="PF02080">
    <property type="entry name" value="TrkA_C"/>
    <property type="match status" value="2"/>
</dbReference>
<keyword evidence="3 7" id="KW-0812">Transmembrane</keyword>
<feature type="transmembrane region" description="Helical" evidence="7">
    <location>
        <begin position="68"/>
        <end position="89"/>
    </location>
</feature>
<feature type="transmembrane region" description="Helical" evidence="7">
    <location>
        <begin position="588"/>
        <end position="608"/>
    </location>
</feature>
<evidence type="ECO:0000256" key="2">
    <source>
        <dbReference type="ARBA" id="ARBA00022448"/>
    </source>
</evidence>
<dbReference type="PROSITE" id="PS51202">
    <property type="entry name" value="RCK_C"/>
    <property type="match status" value="2"/>
</dbReference>
<gene>
    <name evidence="9" type="ORF">ADIMK_0084</name>
</gene>
<keyword evidence="10" id="KW-1185">Reference proteome</keyword>
<dbReference type="Proteomes" id="UP000028252">
    <property type="component" value="Unassembled WGS sequence"/>
</dbReference>
<dbReference type="SUPFAM" id="SSF116726">
    <property type="entry name" value="TrkA C-terminal domain-like"/>
    <property type="match status" value="2"/>
</dbReference>
<sequence>MDSVIPALPDGHGIAVLLLIIVALFIFTRDEIPLETSSLLVLVALTVGFTLFPYQYKGEEVDPLGLFHGFGHEALIAVCALMVAGQGLVRTGALEPIGRMLARFWAVSPLFSLLLTLVLGAFLSAFINNVPIVVLLLPILVSVAIRTGKPVSGMLMPMGFATLVGGMGTTIGTSTNLLVIAVAADLGMRHFQMFDFFFPAAIAAGVAILYLWLVAPRILPERAASLNDRSPRLFTAQLHIEEEGFADGRTLSELQEKVGGSLDISAIRRGDTLIMPLPDAALKAGDRLRVCDTPENLTEFASALDAALFAGDTRVDDENPLRADDQQIAEIVVTQGSFLEGSTLAYARLAERYHMLILALHRPGTTLQTLSTDLGNMRLKVGDVLLVQSSQEQIASLKQNAELLVLDATSDLPHTQRAPLALTIMASIVAVAALGLVPIAISAVAGVLLMILTRCLRWQDVVQALSVPVIMIVVASLALGMALLKTGGADYLAELFVALASGASPSVMLSSLMLIMAILTNIVSNNAAAVIGTPIAFSISQQLGLPPEPYVLAVLFGANMSYATPMAYKTNLLVMSAGGYRFSDFMRVGIPLTVIVWLVLSWLLPRLYGLG</sequence>
<feature type="transmembrane region" description="Helical" evidence="7">
    <location>
        <begin position="464"/>
        <end position="484"/>
    </location>
</feature>
<accession>A0A081G4R7</accession>
<dbReference type="InterPro" id="IPR006037">
    <property type="entry name" value="RCK_C"/>
</dbReference>
<feature type="transmembrane region" description="Helical" evidence="7">
    <location>
        <begin position="101"/>
        <end position="123"/>
    </location>
</feature>
<reference evidence="9 10" key="1">
    <citation type="submission" date="2014-04" db="EMBL/GenBank/DDBJ databases">
        <title>Marinobacterium kochiensis sp. nov., isolated from sediment sample collected from Kochi backwaters in Kerala, India.</title>
        <authorList>
            <person name="Singh A."/>
            <person name="Pinnaka A.K."/>
        </authorList>
    </citation>
    <scope>NUCLEOTIDE SEQUENCE [LARGE SCALE GENOMIC DNA]</scope>
    <source>
        <strain evidence="9 10">AK27</strain>
    </source>
</reference>
<evidence type="ECO:0000256" key="5">
    <source>
        <dbReference type="ARBA" id="ARBA00022989"/>
    </source>
</evidence>
<feature type="transmembrane region" description="Helical" evidence="7">
    <location>
        <begin position="160"/>
        <end position="184"/>
    </location>
</feature>
<dbReference type="PANTHER" id="PTHR43652:SF2">
    <property type="entry name" value="BASIC AMINO ACID ANTIPORTER YFCC-RELATED"/>
    <property type="match status" value="1"/>
</dbReference>
<feature type="domain" description="RCK C-terminal" evidence="8">
    <location>
        <begin position="316"/>
        <end position="403"/>
    </location>
</feature>
<evidence type="ECO:0000256" key="4">
    <source>
        <dbReference type="ARBA" id="ARBA00022737"/>
    </source>
</evidence>
<dbReference type="EMBL" id="JMQN01000004">
    <property type="protein sequence ID" value="KEA65772.1"/>
    <property type="molecule type" value="Genomic_DNA"/>
</dbReference>
<comment type="subcellular location">
    <subcellularLocation>
        <location evidence="1">Membrane</location>
        <topology evidence="1">Multi-pass membrane protein</topology>
    </subcellularLocation>
</comment>
<evidence type="ECO:0000256" key="3">
    <source>
        <dbReference type="ARBA" id="ARBA00022692"/>
    </source>
</evidence>
<dbReference type="OrthoDB" id="9809303at2"/>
<evidence type="ECO:0000256" key="7">
    <source>
        <dbReference type="SAM" id="Phobius"/>
    </source>
</evidence>
<protein>
    <submittedName>
        <fullName evidence="9">TrkA-C domain protein</fullName>
    </submittedName>
</protein>
<keyword evidence="6 7" id="KW-0472">Membrane</keyword>
<keyword evidence="5 7" id="KW-1133">Transmembrane helix</keyword>
<proteinExistence type="predicted"/>
<evidence type="ECO:0000259" key="8">
    <source>
        <dbReference type="PROSITE" id="PS51202"/>
    </source>
</evidence>
<dbReference type="PATRIC" id="fig|1232683.4.peg.84"/>
<feature type="transmembrane region" description="Helical" evidence="7">
    <location>
        <begin position="129"/>
        <end position="148"/>
    </location>
</feature>
<evidence type="ECO:0000313" key="10">
    <source>
        <dbReference type="Proteomes" id="UP000028252"/>
    </source>
</evidence>
<feature type="transmembrane region" description="Helical" evidence="7">
    <location>
        <begin position="496"/>
        <end position="519"/>
    </location>
</feature>
<dbReference type="RefSeq" id="WP_036182306.1">
    <property type="nucleotide sequence ID" value="NZ_JMQN01000004.1"/>
</dbReference>
<evidence type="ECO:0000256" key="1">
    <source>
        <dbReference type="ARBA" id="ARBA00004141"/>
    </source>
</evidence>
<feature type="transmembrane region" description="Helical" evidence="7">
    <location>
        <begin position="420"/>
        <end position="452"/>
    </location>
</feature>
<feature type="domain" description="RCK C-terminal" evidence="8">
    <location>
        <begin position="221"/>
        <end position="306"/>
    </location>
</feature>
<dbReference type="GO" id="GO:0005886">
    <property type="term" value="C:plasma membrane"/>
    <property type="evidence" value="ECO:0007669"/>
    <property type="project" value="TreeGrafter"/>
</dbReference>
<dbReference type="GO" id="GO:0006813">
    <property type="term" value="P:potassium ion transport"/>
    <property type="evidence" value="ECO:0007669"/>
    <property type="project" value="InterPro"/>
</dbReference>
<evidence type="ECO:0000313" key="9">
    <source>
        <dbReference type="EMBL" id="KEA65772.1"/>
    </source>
</evidence>
<dbReference type="InterPro" id="IPR051679">
    <property type="entry name" value="DASS-Related_Transporters"/>
</dbReference>
<dbReference type="PANTHER" id="PTHR43652">
    <property type="entry name" value="BASIC AMINO ACID ANTIPORTER YFCC-RELATED"/>
    <property type="match status" value="1"/>
</dbReference>
<organism evidence="9 10">
    <name type="scientific">Marinobacterium lacunae</name>
    <dbReference type="NCBI Taxonomy" id="1232683"/>
    <lineage>
        <taxon>Bacteria</taxon>
        <taxon>Pseudomonadati</taxon>
        <taxon>Pseudomonadota</taxon>
        <taxon>Gammaproteobacteria</taxon>
        <taxon>Oceanospirillales</taxon>
        <taxon>Oceanospirillaceae</taxon>
        <taxon>Marinobacterium</taxon>
    </lineage>
</organism>
<dbReference type="STRING" id="1232683.ADIMK_0084"/>
<name>A0A081G4R7_9GAMM</name>
<dbReference type="AlphaFoldDB" id="A0A081G4R7"/>
<dbReference type="InterPro" id="IPR004680">
    <property type="entry name" value="Cit_transptr-like_dom"/>
</dbReference>
<keyword evidence="2" id="KW-0813">Transport</keyword>
<dbReference type="eggNOG" id="COG0471">
    <property type="taxonomic scope" value="Bacteria"/>
</dbReference>